<dbReference type="AlphaFoldDB" id="A0AAP0Q638"/>
<organism evidence="2 3">
    <name type="scientific">Stephania yunnanensis</name>
    <dbReference type="NCBI Taxonomy" id="152371"/>
    <lineage>
        <taxon>Eukaryota</taxon>
        <taxon>Viridiplantae</taxon>
        <taxon>Streptophyta</taxon>
        <taxon>Embryophyta</taxon>
        <taxon>Tracheophyta</taxon>
        <taxon>Spermatophyta</taxon>
        <taxon>Magnoliopsida</taxon>
        <taxon>Ranunculales</taxon>
        <taxon>Menispermaceae</taxon>
        <taxon>Menispermoideae</taxon>
        <taxon>Cissampelideae</taxon>
        <taxon>Stephania</taxon>
    </lineage>
</organism>
<sequence>MGVDLSSSRPGKEKIATTSEQEEHYYTRHLENVGVSHIMHEILTVLRVTSGCTQLAQHLVPHGAGQICRVIDMFLSYLHGIYELGEMKLSLTWFIYVYLNQIEKEQNQEMVQENALIGEGEWYFFSLGDINFRNRSSLIELWVQDIGKRWARISPSSHPEGDKALG</sequence>
<accession>A0AAP0Q638</accession>
<evidence type="ECO:0000313" key="3">
    <source>
        <dbReference type="Proteomes" id="UP001420932"/>
    </source>
</evidence>
<gene>
    <name evidence="2" type="ORF">Syun_001035</name>
</gene>
<reference evidence="2 3" key="1">
    <citation type="submission" date="2024-01" db="EMBL/GenBank/DDBJ databases">
        <title>Genome assemblies of Stephania.</title>
        <authorList>
            <person name="Yang L."/>
        </authorList>
    </citation>
    <scope>NUCLEOTIDE SEQUENCE [LARGE SCALE GENOMIC DNA]</scope>
    <source>
        <strain evidence="2">YNDBR</strain>
        <tissue evidence="2">Leaf</tissue>
    </source>
</reference>
<comment type="caution">
    <text evidence="2">The sequence shown here is derived from an EMBL/GenBank/DDBJ whole genome shotgun (WGS) entry which is preliminary data.</text>
</comment>
<evidence type="ECO:0000256" key="1">
    <source>
        <dbReference type="SAM" id="MobiDB-lite"/>
    </source>
</evidence>
<dbReference type="Proteomes" id="UP001420932">
    <property type="component" value="Unassembled WGS sequence"/>
</dbReference>
<protein>
    <submittedName>
        <fullName evidence="2">Uncharacterized protein</fullName>
    </submittedName>
</protein>
<proteinExistence type="predicted"/>
<keyword evidence="3" id="KW-1185">Reference proteome</keyword>
<evidence type="ECO:0000313" key="2">
    <source>
        <dbReference type="EMBL" id="KAK9168895.1"/>
    </source>
</evidence>
<feature type="region of interest" description="Disordered" evidence="1">
    <location>
        <begin position="1"/>
        <end position="20"/>
    </location>
</feature>
<feature type="compositionally biased region" description="Basic and acidic residues" evidence="1">
    <location>
        <begin position="10"/>
        <end position="20"/>
    </location>
</feature>
<name>A0AAP0Q638_9MAGN</name>
<dbReference type="EMBL" id="JBBNAF010000001">
    <property type="protein sequence ID" value="KAK9168895.1"/>
    <property type="molecule type" value="Genomic_DNA"/>
</dbReference>